<evidence type="ECO:0000313" key="1">
    <source>
        <dbReference type="EMBL" id="OCX69862.1"/>
    </source>
</evidence>
<comment type="caution">
    <text evidence="1">The sequence shown here is derived from an EMBL/GenBank/DDBJ whole genome shotgun (WGS) entry which is preliminary data.</text>
</comment>
<dbReference type="PANTHER" id="PTHR21192:SF2">
    <property type="entry name" value="NADH DEHYDROGENASE [UBIQUINONE] 1 ALPHA SUBCOMPLEX ASSEMBLY FACTOR 3"/>
    <property type="match status" value="1"/>
</dbReference>
<sequence>MKLHLQQDAQYNLINGYGQDGIVVRGQHYRHGLLVAADWLQSPWGPESAEGLGLEHFNEVLARKPDVMLLGTGKKQHFPLQLMAALRDAGIPVEVMDTSAACRTYNILMAEDRMVLAALMHPEA</sequence>
<dbReference type="STRING" id="930.GCA_002079865_03554"/>
<dbReference type="Gene3D" id="3.40.1230.10">
    <property type="entry name" value="MTH938-like"/>
    <property type="match status" value="1"/>
</dbReference>
<evidence type="ECO:0008006" key="5">
    <source>
        <dbReference type="Google" id="ProtNLM"/>
    </source>
</evidence>
<dbReference type="SUPFAM" id="SSF64076">
    <property type="entry name" value="MTH938-like"/>
    <property type="match status" value="1"/>
</dbReference>
<dbReference type="AlphaFoldDB" id="A0A1C2I1I0"/>
<dbReference type="InterPro" id="IPR007523">
    <property type="entry name" value="NDUFAF3/AAMDC"/>
</dbReference>
<reference evidence="1 3" key="1">
    <citation type="journal article" date="2016" name="Int. J. Mol. Sci.">
        <title>Comparative genomics of the extreme acidophile Acidithiobacillus thiooxidans reveals intraspecific divergence and niche adaptation.</title>
        <authorList>
            <person name="Zhang X."/>
            <person name="Feng X."/>
            <person name="Tao J."/>
            <person name="Ma L."/>
            <person name="Xiao Y."/>
            <person name="Liang Y."/>
            <person name="Liu X."/>
            <person name="Yin H."/>
        </authorList>
    </citation>
    <scope>NUCLEOTIDE SEQUENCE [LARGE SCALE GENOMIC DNA]</scope>
    <source>
        <strain evidence="1 3">A02</strain>
        <strain evidence="2">DXS-W</strain>
    </source>
</reference>
<keyword evidence="4" id="KW-1185">Reference proteome</keyword>
<dbReference type="CDD" id="cd05560">
    <property type="entry name" value="Xcc1710_like"/>
    <property type="match status" value="1"/>
</dbReference>
<dbReference type="eggNOG" id="COG3737">
    <property type="taxonomic scope" value="Bacteria"/>
</dbReference>
<dbReference type="RefSeq" id="WP_010637117.1">
    <property type="nucleotide sequence ID" value="NZ_DAIAWO010000118.1"/>
</dbReference>
<accession>A0A1C2I1I0</accession>
<name>A0A1C2I1I0_ACITH</name>
<dbReference type="Pfam" id="PF04430">
    <property type="entry name" value="DUF498"/>
    <property type="match status" value="1"/>
</dbReference>
<dbReference type="EMBL" id="LWRY01000125">
    <property type="protein sequence ID" value="OCX71782.1"/>
    <property type="molecule type" value="Genomic_DNA"/>
</dbReference>
<evidence type="ECO:0000313" key="4">
    <source>
        <dbReference type="Proteomes" id="UP000095008"/>
    </source>
</evidence>
<dbReference type="OrthoDB" id="9800373at2"/>
<proteinExistence type="predicted"/>
<dbReference type="PANTHER" id="PTHR21192">
    <property type="entry name" value="NUCLEAR PROTEIN E3-3"/>
    <property type="match status" value="1"/>
</dbReference>
<evidence type="ECO:0000313" key="3">
    <source>
        <dbReference type="Proteomes" id="UP000094893"/>
    </source>
</evidence>
<dbReference type="InterPro" id="IPR036748">
    <property type="entry name" value="MTH938-like_sf"/>
</dbReference>
<protein>
    <recommendedName>
        <fullName evidence="5">Xcc1710-like domain-containing protein</fullName>
    </recommendedName>
</protein>
<evidence type="ECO:0000313" key="2">
    <source>
        <dbReference type="EMBL" id="OCX71782.1"/>
    </source>
</evidence>
<dbReference type="Proteomes" id="UP000094893">
    <property type="component" value="Unassembled WGS sequence"/>
</dbReference>
<gene>
    <name evidence="2" type="ORF">A6M23_11170</name>
    <name evidence="1" type="ORF">A6P07_15610</name>
</gene>
<dbReference type="Proteomes" id="UP000095008">
    <property type="component" value="Unassembled WGS sequence"/>
</dbReference>
<dbReference type="GeneID" id="60697482"/>
<dbReference type="EMBL" id="LWSA01000219">
    <property type="protein sequence ID" value="OCX69862.1"/>
    <property type="molecule type" value="Genomic_DNA"/>
</dbReference>
<organism evidence="1 3">
    <name type="scientific">Acidithiobacillus thiooxidans</name>
    <name type="common">Thiobacillus thiooxidans</name>
    <dbReference type="NCBI Taxonomy" id="930"/>
    <lineage>
        <taxon>Bacteria</taxon>
        <taxon>Pseudomonadati</taxon>
        <taxon>Pseudomonadota</taxon>
        <taxon>Acidithiobacillia</taxon>
        <taxon>Acidithiobacillales</taxon>
        <taxon>Acidithiobacillaceae</taxon>
        <taxon>Acidithiobacillus</taxon>
    </lineage>
</organism>